<feature type="transmembrane region" description="Helical" evidence="1">
    <location>
        <begin position="49"/>
        <end position="70"/>
    </location>
</feature>
<dbReference type="PANTHER" id="PTHR38434:SF1">
    <property type="entry name" value="BLL2549 PROTEIN"/>
    <property type="match status" value="1"/>
</dbReference>
<keyword evidence="1" id="KW-1133">Transmembrane helix</keyword>
<evidence type="ECO:0000256" key="1">
    <source>
        <dbReference type="SAM" id="Phobius"/>
    </source>
</evidence>
<organism evidence="2 3">
    <name type="scientific">Prevotella melaninogenica DNF00666</name>
    <dbReference type="NCBI Taxonomy" id="1401073"/>
    <lineage>
        <taxon>Bacteria</taxon>
        <taxon>Pseudomonadati</taxon>
        <taxon>Bacteroidota</taxon>
        <taxon>Bacteroidia</taxon>
        <taxon>Bacteroidales</taxon>
        <taxon>Prevotellaceae</taxon>
        <taxon>Prevotella</taxon>
    </lineage>
</organism>
<comment type="caution">
    <text evidence="2">The sequence shown here is derived from an EMBL/GenBank/DDBJ whole genome shotgun (WGS) entry which is preliminary data.</text>
</comment>
<evidence type="ECO:0000313" key="2">
    <source>
        <dbReference type="EMBL" id="KGF50867.1"/>
    </source>
</evidence>
<keyword evidence="1" id="KW-0812">Transmembrane</keyword>
<proteinExistence type="predicted"/>
<keyword evidence="1" id="KW-0472">Membrane</keyword>
<dbReference type="InterPro" id="IPR019286">
    <property type="entry name" value="DUF2339_TM"/>
</dbReference>
<dbReference type="PANTHER" id="PTHR38434">
    <property type="entry name" value="BLL2549 PROTEIN"/>
    <property type="match status" value="1"/>
</dbReference>
<evidence type="ECO:0000313" key="3">
    <source>
        <dbReference type="Proteomes" id="UP000029578"/>
    </source>
</evidence>
<protein>
    <submittedName>
        <fullName evidence="2">Uncharacterized protein</fullName>
    </submittedName>
</protein>
<dbReference type="AlphaFoldDB" id="A0A096C7H5"/>
<reference evidence="2 3" key="1">
    <citation type="submission" date="2014-07" db="EMBL/GenBank/DDBJ databases">
        <authorList>
            <person name="McCorrison J."/>
            <person name="Sanka R."/>
            <person name="Torralba M."/>
            <person name="Gillis M."/>
            <person name="Haft D.H."/>
            <person name="Methe B."/>
            <person name="Sutton G."/>
            <person name="Nelson K.E."/>
        </authorList>
    </citation>
    <scope>NUCLEOTIDE SEQUENCE [LARGE SCALE GENOMIC DNA]</scope>
    <source>
        <strain evidence="2 3">DNF00666</strain>
    </source>
</reference>
<dbReference type="EMBL" id="JRNS01000246">
    <property type="protein sequence ID" value="KGF50867.1"/>
    <property type="molecule type" value="Genomic_DNA"/>
</dbReference>
<dbReference type="Proteomes" id="UP000029578">
    <property type="component" value="Unassembled WGS sequence"/>
</dbReference>
<accession>A0A096C7H5</accession>
<gene>
    <name evidence="2" type="ORF">HMPREF0661_04395</name>
</gene>
<sequence>MICEIFSYVLYPIYGLLALKRRPIGFEDTCKFGIVIGKLILNDVWAMPALGKIIVFISLGAILLILSFLYQKLKDALFNEEEQEQE</sequence>
<name>A0A096C7H5_9BACT</name>